<dbReference type="EC" id="3.6.3.-" evidence="10"/>
<dbReference type="EMBL" id="CVMG01000002">
    <property type="protein sequence ID" value="CRG48834.1"/>
    <property type="molecule type" value="Genomic_DNA"/>
</dbReference>
<dbReference type="InterPro" id="IPR018449">
    <property type="entry name" value="NIL_domain"/>
</dbReference>
<reference evidence="10 11" key="1">
    <citation type="submission" date="2015-03" db="EMBL/GenBank/DDBJ databases">
        <authorList>
            <consortium name="Pathogen Informatics"/>
            <person name="Murphy D."/>
        </authorList>
    </citation>
    <scope>NUCLEOTIDE SEQUENCE [LARGE SCALE GENOMIC DNA]</scope>
    <source>
        <strain evidence="10 11">WP-931201</strain>
    </source>
</reference>
<dbReference type="GO" id="GO:0016787">
    <property type="term" value="F:hydrolase activity"/>
    <property type="evidence" value="ECO:0007669"/>
    <property type="project" value="UniProtKB-KW"/>
</dbReference>
<keyword evidence="3" id="KW-1003">Cell membrane</keyword>
<evidence type="ECO:0000256" key="8">
    <source>
        <dbReference type="ARBA" id="ARBA00023136"/>
    </source>
</evidence>
<keyword evidence="2" id="KW-0813">Transport</keyword>
<comment type="caution">
    <text evidence="10">The sequence shown here is derived from an EMBL/GenBank/DDBJ whole genome shotgun (WGS) entry which is preliminary data.</text>
</comment>
<name>A0ABM9TAR7_9GAMM</name>
<dbReference type="InterPro" id="IPR027417">
    <property type="entry name" value="P-loop_NTPase"/>
</dbReference>
<feature type="domain" description="ABC transporter" evidence="9">
    <location>
        <begin position="2"/>
        <end position="249"/>
    </location>
</feature>
<accession>A0ABM9TAR7</accession>
<dbReference type="InterPro" id="IPR003439">
    <property type="entry name" value="ABC_transporter-like_ATP-bd"/>
</dbReference>
<evidence type="ECO:0000313" key="11">
    <source>
        <dbReference type="Proteomes" id="UP000047420"/>
    </source>
</evidence>
<keyword evidence="11" id="KW-1185">Reference proteome</keyword>
<dbReference type="SMART" id="SM00382">
    <property type="entry name" value="AAA"/>
    <property type="match status" value="1"/>
</dbReference>
<sequence length="336" mass="36118">MISIERLSKTYPQGGLPMVALEEVSLEIPTGSVFGIVGRSGAGKSTLIRCLNLLERPTSGRIQVDGRELTTLSDRELRLQRQNIGMIFQNFHLLHSRNVWDNIAVGLEIIGMPKAQRQQRVAELLDLVGLSDKAYAFPSQLSGGQKQRVGIARALAAKPSYLLSDEATSALDPETTASILALLSDINRQLGLTIVLITHELDVLITHELDVVKSICDNAALLEKGRVVETGAIADLLSDPLSRLGRSLLPTCGPLSVSATPRAELTFFDTLAASPVLSALAQQHAVGVTLLGGGVEFIGGQRVGRLHVDFSRPEGGLNLAEVLQFLNDRGVRAELI</sequence>
<evidence type="ECO:0000256" key="3">
    <source>
        <dbReference type="ARBA" id="ARBA00022475"/>
    </source>
</evidence>
<evidence type="ECO:0000256" key="6">
    <source>
        <dbReference type="ARBA" id="ARBA00022967"/>
    </source>
</evidence>
<organism evidence="10 11">
    <name type="scientific">Yersinia wautersii</name>
    <dbReference type="NCBI Taxonomy" id="1341643"/>
    <lineage>
        <taxon>Bacteria</taxon>
        <taxon>Pseudomonadati</taxon>
        <taxon>Pseudomonadota</taxon>
        <taxon>Gammaproteobacteria</taxon>
        <taxon>Enterobacterales</taxon>
        <taxon>Yersiniaceae</taxon>
        <taxon>Yersinia</taxon>
    </lineage>
</organism>
<comment type="subcellular location">
    <subcellularLocation>
        <location evidence="1">Cell inner membrane</location>
        <topology evidence="1">Peripheral membrane protein</topology>
    </subcellularLocation>
</comment>
<evidence type="ECO:0000259" key="9">
    <source>
        <dbReference type="PROSITE" id="PS50893"/>
    </source>
</evidence>
<keyword evidence="7" id="KW-0029">Amino-acid transport</keyword>
<keyword evidence="6" id="KW-1278">Translocase</keyword>
<evidence type="ECO:0000256" key="5">
    <source>
        <dbReference type="ARBA" id="ARBA00022840"/>
    </source>
</evidence>
<dbReference type="PROSITE" id="PS00211">
    <property type="entry name" value="ABC_TRANSPORTER_1"/>
    <property type="match status" value="1"/>
</dbReference>
<dbReference type="Proteomes" id="UP000047420">
    <property type="component" value="Unassembled WGS sequence"/>
</dbReference>
<dbReference type="SUPFAM" id="SSF52540">
    <property type="entry name" value="P-loop containing nucleoside triphosphate hydrolases"/>
    <property type="match status" value="1"/>
</dbReference>
<dbReference type="PANTHER" id="PTHR43166">
    <property type="entry name" value="AMINO ACID IMPORT ATP-BINDING PROTEIN"/>
    <property type="match status" value="1"/>
</dbReference>
<evidence type="ECO:0000256" key="7">
    <source>
        <dbReference type="ARBA" id="ARBA00022970"/>
    </source>
</evidence>
<evidence type="ECO:0000256" key="4">
    <source>
        <dbReference type="ARBA" id="ARBA00022741"/>
    </source>
</evidence>
<evidence type="ECO:0000256" key="2">
    <source>
        <dbReference type="ARBA" id="ARBA00022448"/>
    </source>
</evidence>
<dbReference type="InterPro" id="IPR003593">
    <property type="entry name" value="AAA+_ATPase"/>
</dbReference>
<dbReference type="InterPro" id="IPR045865">
    <property type="entry name" value="ACT-like_dom_sf"/>
</dbReference>
<protein>
    <submittedName>
        <fullName evidence="10">ABC transport ATP-binding subunit</fullName>
        <ecNumber evidence="10">3.6.3.-</ecNumber>
    </submittedName>
</protein>
<dbReference type="RefSeq" id="WP_054877316.1">
    <property type="nucleotide sequence ID" value="NZ_CVMG01000002.1"/>
</dbReference>
<evidence type="ECO:0000256" key="1">
    <source>
        <dbReference type="ARBA" id="ARBA00004417"/>
    </source>
</evidence>
<dbReference type="Gene3D" id="3.30.70.260">
    <property type="match status" value="1"/>
</dbReference>
<keyword evidence="5 10" id="KW-0067">ATP-binding</keyword>
<dbReference type="SMART" id="SM00930">
    <property type="entry name" value="NIL"/>
    <property type="match status" value="1"/>
</dbReference>
<dbReference type="PANTHER" id="PTHR43166:SF30">
    <property type="entry name" value="METHIONINE IMPORT ATP-BINDING PROTEIN METN"/>
    <property type="match status" value="1"/>
</dbReference>
<dbReference type="Pfam" id="PF00005">
    <property type="entry name" value="ABC_tran"/>
    <property type="match status" value="1"/>
</dbReference>
<dbReference type="Gene3D" id="3.40.50.300">
    <property type="entry name" value="P-loop containing nucleotide triphosphate hydrolases"/>
    <property type="match status" value="1"/>
</dbReference>
<dbReference type="InterPro" id="IPR017871">
    <property type="entry name" value="ABC_transporter-like_CS"/>
</dbReference>
<keyword evidence="4" id="KW-0547">Nucleotide-binding</keyword>
<keyword evidence="10" id="KW-0378">Hydrolase</keyword>
<evidence type="ECO:0000313" key="10">
    <source>
        <dbReference type="EMBL" id="CRG48834.1"/>
    </source>
</evidence>
<dbReference type="PROSITE" id="PS50893">
    <property type="entry name" value="ABC_TRANSPORTER_2"/>
    <property type="match status" value="1"/>
</dbReference>
<dbReference type="SUPFAM" id="SSF55021">
    <property type="entry name" value="ACT-like"/>
    <property type="match status" value="1"/>
</dbReference>
<dbReference type="InterPro" id="IPR041701">
    <property type="entry name" value="MetN_ABC"/>
</dbReference>
<dbReference type="GO" id="GO:0005524">
    <property type="term" value="F:ATP binding"/>
    <property type="evidence" value="ECO:0007669"/>
    <property type="project" value="UniProtKB-KW"/>
</dbReference>
<dbReference type="InterPro" id="IPR050086">
    <property type="entry name" value="MetN_ABC_transporter-like"/>
</dbReference>
<dbReference type="Pfam" id="PF09383">
    <property type="entry name" value="NIL"/>
    <property type="match status" value="1"/>
</dbReference>
<gene>
    <name evidence="10" type="primary">metN_1</name>
    <name evidence="10" type="ORF">ERS008478_00345</name>
</gene>
<proteinExistence type="predicted"/>
<dbReference type="CDD" id="cd03258">
    <property type="entry name" value="ABC_MetN_methionine_transporter"/>
    <property type="match status" value="1"/>
</dbReference>
<keyword evidence="8" id="KW-0472">Membrane</keyword>